<evidence type="ECO:0000313" key="1">
    <source>
        <dbReference type="EMBL" id="GAA3747796.1"/>
    </source>
</evidence>
<accession>A0ABP7FVT1</accession>
<dbReference type="PANTHER" id="PTHR39337">
    <property type="entry name" value="BLR5642 PROTEIN"/>
    <property type="match status" value="1"/>
</dbReference>
<comment type="caution">
    <text evidence="1">The sequence shown here is derived from an EMBL/GenBank/DDBJ whole genome shotgun (WGS) entry which is preliminary data.</text>
</comment>
<name>A0ABP7FVT1_9ACTN</name>
<dbReference type="Pfam" id="PF04343">
    <property type="entry name" value="DUF488"/>
    <property type="match status" value="1"/>
</dbReference>
<keyword evidence="2" id="KW-1185">Reference proteome</keyword>
<dbReference type="RefSeq" id="WP_345651795.1">
    <property type="nucleotide sequence ID" value="NZ_BAABEP010000045.1"/>
</dbReference>
<evidence type="ECO:0008006" key="3">
    <source>
        <dbReference type="Google" id="ProtNLM"/>
    </source>
</evidence>
<gene>
    <name evidence="1" type="ORF">GCM10023082_50170</name>
</gene>
<dbReference type="PANTHER" id="PTHR39337:SF1">
    <property type="entry name" value="BLR5642 PROTEIN"/>
    <property type="match status" value="1"/>
</dbReference>
<dbReference type="InterPro" id="IPR007438">
    <property type="entry name" value="DUF488"/>
</dbReference>
<proteinExistence type="predicted"/>
<dbReference type="Proteomes" id="UP001499884">
    <property type="component" value="Unassembled WGS sequence"/>
</dbReference>
<reference evidence="2" key="1">
    <citation type="journal article" date="2019" name="Int. J. Syst. Evol. Microbiol.">
        <title>The Global Catalogue of Microorganisms (GCM) 10K type strain sequencing project: providing services to taxonomists for standard genome sequencing and annotation.</title>
        <authorList>
            <consortium name="The Broad Institute Genomics Platform"/>
            <consortium name="The Broad Institute Genome Sequencing Center for Infectious Disease"/>
            <person name="Wu L."/>
            <person name="Ma J."/>
        </authorList>
    </citation>
    <scope>NUCLEOTIDE SEQUENCE [LARGE SCALE GENOMIC DNA]</scope>
    <source>
        <strain evidence="2">JCM 30846</strain>
    </source>
</reference>
<protein>
    <recommendedName>
        <fullName evidence="3">DUF488 domain-containing protein</fullName>
    </recommendedName>
</protein>
<organism evidence="1 2">
    <name type="scientific">Streptomyces tremellae</name>
    <dbReference type="NCBI Taxonomy" id="1124239"/>
    <lineage>
        <taxon>Bacteria</taxon>
        <taxon>Bacillati</taxon>
        <taxon>Actinomycetota</taxon>
        <taxon>Actinomycetes</taxon>
        <taxon>Kitasatosporales</taxon>
        <taxon>Streptomycetaceae</taxon>
        <taxon>Streptomyces</taxon>
    </lineage>
</organism>
<dbReference type="EMBL" id="BAABEP010000045">
    <property type="protein sequence ID" value="GAA3747796.1"/>
    <property type="molecule type" value="Genomic_DNA"/>
</dbReference>
<sequence length="145" mass="16889">MKLYTIGFTKKSAEKFFGLLREARVSKLIDVRLNNVSQLSGFAKRDDLRYFLSEICDAQYVHRTELAPTKEMLDAYKKGDTEWAVYERQFLELLVTRQVEKTARREEFDGAVLLCSENDAQHCHRRVVAEYLGQHWGGTAIEHLM</sequence>
<evidence type="ECO:0000313" key="2">
    <source>
        <dbReference type="Proteomes" id="UP001499884"/>
    </source>
</evidence>